<evidence type="ECO:0000259" key="3">
    <source>
        <dbReference type="Pfam" id="PF03983"/>
    </source>
</evidence>
<dbReference type="InterPro" id="IPR015943">
    <property type="entry name" value="WD40/YVTN_repeat-like_dom_sf"/>
</dbReference>
<dbReference type="InterPro" id="IPR011044">
    <property type="entry name" value="Quino_amine_DH_bsu"/>
</dbReference>
<dbReference type="AlphaFoldDB" id="A0A5C6G2W9"/>
<dbReference type="Proteomes" id="UP000316476">
    <property type="component" value="Unassembled WGS sequence"/>
</dbReference>
<evidence type="ECO:0000313" key="4">
    <source>
        <dbReference type="EMBL" id="TWU67740.1"/>
    </source>
</evidence>
<gene>
    <name evidence="4" type="ORF">V7x_33170</name>
</gene>
<comment type="caution">
    <text evidence="4">The sequence shown here is derived from an EMBL/GenBank/DDBJ whole genome shotgun (WGS) entry which is preliminary data.</text>
</comment>
<dbReference type="Pfam" id="PF03983">
    <property type="entry name" value="SHD1"/>
    <property type="match status" value="1"/>
</dbReference>
<accession>A0A5C6G2W9</accession>
<dbReference type="RefSeq" id="WP_146414079.1">
    <property type="nucleotide sequence ID" value="NZ_SJPZ01000001.1"/>
</dbReference>
<feature type="compositionally biased region" description="Low complexity" evidence="1">
    <location>
        <begin position="159"/>
        <end position="175"/>
    </location>
</feature>
<dbReference type="GO" id="GO:0030674">
    <property type="term" value="F:protein-macromolecule adaptor activity"/>
    <property type="evidence" value="ECO:0007669"/>
    <property type="project" value="InterPro"/>
</dbReference>
<evidence type="ECO:0000313" key="5">
    <source>
        <dbReference type="Proteomes" id="UP000316476"/>
    </source>
</evidence>
<proteinExistence type="predicted"/>
<dbReference type="Gene3D" id="2.30.30.700">
    <property type="entry name" value="SLA1 homology domain 1"/>
    <property type="match status" value="1"/>
</dbReference>
<name>A0A5C6G2W9_9PLAN</name>
<dbReference type="EMBL" id="SJPZ01000001">
    <property type="protein sequence ID" value="TWU67740.1"/>
    <property type="molecule type" value="Genomic_DNA"/>
</dbReference>
<dbReference type="OrthoDB" id="219961at2"/>
<dbReference type="InterPro" id="IPR007131">
    <property type="entry name" value="SHD1"/>
</dbReference>
<reference evidence="4 5" key="1">
    <citation type="submission" date="2019-02" db="EMBL/GenBank/DDBJ databases">
        <title>Deep-cultivation of Planctomycetes and their phenomic and genomic characterization uncovers novel biology.</title>
        <authorList>
            <person name="Wiegand S."/>
            <person name="Jogler M."/>
            <person name="Boedeker C."/>
            <person name="Pinto D."/>
            <person name="Vollmers J."/>
            <person name="Rivas-Marin E."/>
            <person name="Kohn T."/>
            <person name="Peeters S.H."/>
            <person name="Heuer A."/>
            <person name="Rast P."/>
            <person name="Oberbeckmann S."/>
            <person name="Bunk B."/>
            <person name="Jeske O."/>
            <person name="Meyerdierks A."/>
            <person name="Storesund J.E."/>
            <person name="Kallscheuer N."/>
            <person name="Luecker S."/>
            <person name="Lage O.M."/>
            <person name="Pohl T."/>
            <person name="Merkel B.J."/>
            <person name="Hornburger P."/>
            <person name="Mueller R.-W."/>
            <person name="Bruemmer F."/>
            <person name="Labrenz M."/>
            <person name="Spormann A.M."/>
            <person name="Op Den Camp H."/>
            <person name="Overmann J."/>
            <person name="Amann R."/>
            <person name="Jetten M.S.M."/>
            <person name="Mascher T."/>
            <person name="Medema M.H."/>
            <person name="Devos D.P."/>
            <person name="Kaster A.-K."/>
            <person name="Ovreas L."/>
            <person name="Rohde M."/>
            <person name="Galperin M.Y."/>
            <person name="Jogler C."/>
        </authorList>
    </citation>
    <scope>NUCLEOTIDE SEQUENCE [LARGE SCALE GENOMIC DNA]</scope>
    <source>
        <strain evidence="4 5">V7</strain>
    </source>
</reference>
<protein>
    <recommendedName>
        <fullName evidence="3">SLA1 homology domain-containing protein</fullName>
    </recommendedName>
</protein>
<sequence length="700" mass="74735" precursor="true">MSPSICGCRLTAFLLTALMTLAPVLAFEVGDRVTFTRAGSSGEGVVSDVRGGGKFLVIEVDNGGRKSKVVVLASQAKASASAPAADDSMRMWTDASGSFSVKATLVEQSATMATLRKEDGRVINVPIEKLSIGDQEFLALMDTADPNPFAGGTTMPATGSSFAPSSSGASPSRSFGGVAQLSVPQAVKLPDGKKLLLTNMSPPASMQADTTPYDFSALGNAALNVTKKEFREDMTRPFIVGSDGSTLACCLKSSWSNKDKFTKVFRIDGRRGSAQQVAECTGRSFGIASADPGTGDALIIFDAAQGTQSSGLGIMTGLADGSPRIAMTWDMFPGDSNKKDYVRYRRVLPGGYAMVVYGQTIRLINYRNRSTVWTCAQTMFNEPAVSAGGRYTAVADTTGEQIAIVETATGQQIGSVPCGKIGSVSMGFSPDAKRIALSEGNKVRVFEVATGEVLLEHEANVPLSKHGGQLPWYGQSFLLLPTGPVLSLKRNLIVWNYQMQGEPIEYADRIFEGLYPVVNDGNVGIVRLPHEKAIEAADREVGDLAAVSQGDSIAVNVTGSGPGATTNQIRSWIEAAIEKAGYTVASNAPTKLNASVTRGKTEERSYREFGNFGTTEVKFTPYISKVDVVQGSDTLWTRSSRSSMPFFVRGDKTLKQIARENEKPNTGVFENLELPEQILKLEYQKGFGNSMVSIQGIRDM</sequence>
<dbReference type="GO" id="GO:0043130">
    <property type="term" value="F:ubiquitin binding"/>
    <property type="evidence" value="ECO:0007669"/>
    <property type="project" value="InterPro"/>
</dbReference>
<feature type="region of interest" description="Disordered" evidence="1">
    <location>
        <begin position="149"/>
        <end position="175"/>
    </location>
</feature>
<feature type="domain" description="SLA1 homology" evidence="3">
    <location>
        <begin position="85"/>
        <end position="138"/>
    </location>
</feature>
<keyword evidence="2" id="KW-0732">Signal</keyword>
<dbReference type="SUPFAM" id="SSF50969">
    <property type="entry name" value="YVTN repeat-like/Quinoprotein amine dehydrogenase"/>
    <property type="match status" value="1"/>
</dbReference>
<evidence type="ECO:0000256" key="2">
    <source>
        <dbReference type="SAM" id="SignalP"/>
    </source>
</evidence>
<dbReference type="GO" id="GO:0008092">
    <property type="term" value="F:cytoskeletal protein binding"/>
    <property type="evidence" value="ECO:0007669"/>
    <property type="project" value="InterPro"/>
</dbReference>
<dbReference type="Gene3D" id="2.130.10.10">
    <property type="entry name" value="YVTN repeat-like/Quinoprotein amine dehydrogenase"/>
    <property type="match status" value="1"/>
</dbReference>
<feature type="chain" id="PRO_5022719610" description="SLA1 homology domain-containing protein" evidence="2">
    <location>
        <begin position="27"/>
        <end position="700"/>
    </location>
</feature>
<organism evidence="4 5">
    <name type="scientific">Crateriforma conspicua</name>
    <dbReference type="NCBI Taxonomy" id="2527996"/>
    <lineage>
        <taxon>Bacteria</taxon>
        <taxon>Pseudomonadati</taxon>
        <taxon>Planctomycetota</taxon>
        <taxon>Planctomycetia</taxon>
        <taxon>Planctomycetales</taxon>
        <taxon>Planctomycetaceae</taxon>
        <taxon>Crateriforma</taxon>
    </lineage>
</organism>
<evidence type="ECO:0000256" key="1">
    <source>
        <dbReference type="SAM" id="MobiDB-lite"/>
    </source>
</evidence>
<feature type="signal peptide" evidence="2">
    <location>
        <begin position="1"/>
        <end position="26"/>
    </location>
</feature>
<dbReference type="GO" id="GO:0042802">
    <property type="term" value="F:identical protein binding"/>
    <property type="evidence" value="ECO:0007669"/>
    <property type="project" value="InterPro"/>
</dbReference>